<dbReference type="Proteomes" id="UP000714275">
    <property type="component" value="Unassembled WGS sequence"/>
</dbReference>
<dbReference type="EMBL" id="JABBWD010000035">
    <property type="protein sequence ID" value="KAG1775305.1"/>
    <property type="molecule type" value="Genomic_DNA"/>
</dbReference>
<reference evidence="2" key="1">
    <citation type="journal article" date="2020" name="New Phytol.">
        <title>Comparative genomics reveals dynamic genome evolution in host specialist ectomycorrhizal fungi.</title>
        <authorList>
            <person name="Lofgren L.A."/>
            <person name="Nguyen N.H."/>
            <person name="Vilgalys R."/>
            <person name="Ruytinx J."/>
            <person name="Liao H.L."/>
            <person name="Branco S."/>
            <person name="Kuo A."/>
            <person name="LaButti K."/>
            <person name="Lipzen A."/>
            <person name="Andreopoulos W."/>
            <person name="Pangilinan J."/>
            <person name="Riley R."/>
            <person name="Hundley H."/>
            <person name="Na H."/>
            <person name="Barry K."/>
            <person name="Grigoriev I.V."/>
            <person name="Stajich J.E."/>
            <person name="Kennedy P.G."/>
        </authorList>
    </citation>
    <scope>NUCLEOTIDE SEQUENCE</scope>
    <source>
        <strain evidence="2">DOB743</strain>
    </source>
</reference>
<name>A0A9P7D050_9AGAM</name>
<sequence>MTESTPHASSDGSNSSVPNTGTPMGQIPWPQPAYIPGYAPPPNYQYGMPPNGMHGVAPQYAPVAPTAAAPPPQYLPAPPLYHQPFPSNPLQGAADPYAPPMVHQGYLQQPHGAGLATGSAFSFLPQVPNFSVAKKRVAENLGERDAKRTKAGSCGMKNDPIFVSFLFIL</sequence>
<evidence type="ECO:0000313" key="2">
    <source>
        <dbReference type="EMBL" id="KAG1775305.1"/>
    </source>
</evidence>
<evidence type="ECO:0000313" key="3">
    <source>
        <dbReference type="Proteomes" id="UP000714275"/>
    </source>
</evidence>
<feature type="compositionally biased region" description="Polar residues" evidence="1">
    <location>
        <begin position="1"/>
        <end position="23"/>
    </location>
</feature>
<proteinExistence type="predicted"/>
<protein>
    <submittedName>
        <fullName evidence="2">Uncharacterized protein</fullName>
    </submittedName>
</protein>
<feature type="region of interest" description="Disordered" evidence="1">
    <location>
        <begin position="1"/>
        <end position="32"/>
    </location>
</feature>
<evidence type="ECO:0000256" key="1">
    <source>
        <dbReference type="SAM" id="MobiDB-lite"/>
    </source>
</evidence>
<accession>A0A9P7D050</accession>
<dbReference type="OrthoDB" id="2692218at2759"/>
<organism evidence="2 3">
    <name type="scientific">Suillus placidus</name>
    <dbReference type="NCBI Taxonomy" id="48579"/>
    <lineage>
        <taxon>Eukaryota</taxon>
        <taxon>Fungi</taxon>
        <taxon>Dikarya</taxon>
        <taxon>Basidiomycota</taxon>
        <taxon>Agaricomycotina</taxon>
        <taxon>Agaricomycetes</taxon>
        <taxon>Agaricomycetidae</taxon>
        <taxon>Boletales</taxon>
        <taxon>Suillineae</taxon>
        <taxon>Suillaceae</taxon>
        <taxon>Suillus</taxon>
    </lineage>
</organism>
<feature type="region of interest" description="Disordered" evidence="1">
    <location>
        <begin position="74"/>
        <end position="97"/>
    </location>
</feature>
<dbReference type="AlphaFoldDB" id="A0A9P7D050"/>
<keyword evidence="3" id="KW-1185">Reference proteome</keyword>
<gene>
    <name evidence="2" type="ORF">EV702DRAFT_1120092</name>
</gene>
<comment type="caution">
    <text evidence="2">The sequence shown here is derived from an EMBL/GenBank/DDBJ whole genome shotgun (WGS) entry which is preliminary data.</text>
</comment>